<sequence>MITKINKFFVFLDDLRSLFLNQFKNNSENEEAFIEEIKLFYLTYKDLFPFDIKSAFELVRLEYDVDKTKSIFWDKLKDSYHNYEAFIEMDYTFLKSNLYDISDLNQRLFNHTKVLSANYYFLLAHDYYFHFGKSKSRETTSISVYLFNYYHENLTKFDELENEKKIQILKDHYQYQYEKIELETRQKYTEYDISLEIIEPQYIDGDTFNFELEKLNKQYISQLVLLKDYKKNIKLFSRGLKFEFPEFVQHSIVRITFNFPQEVYDCLELYLSSISFRNNLKQLIFGEIDNSLTKIRLNCQSNSLSHFFGILREKGITSITNPQEIAEWIVQNFQYKKAGDYKNFTVSSVTTWLKPNKHLPDSERIKNSF</sequence>
<dbReference type="RefSeq" id="WP_196079654.1">
    <property type="nucleotide sequence ID" value="NZ_JADPVI010000002.1"/>
</dbReference>
<comment type="caution">
    <text evidence="1">The sequence shown here is derived from an EMBL/GenBank/DDBJ whole genome shotgun (WGS) entry which is preliminary data.</text>
</comment>
<keyword evidence="2" id="KW-1185">Reference proteome</keyword>
<dbReference type="EMBL" id="JADPVI010000002">
    <property type="protein sequence ID" value="MBF8457137.1"/>
    <property type="molecule type" value="Genomic_DNA"/>
</dbReference>
<reference evidence="1 2" key="1">
    <citation type="submission" date="2020-11" db="EMBL/GenBank/DDBJ databases">
        <title>Kaistella gelatinilytica sp. nov., a flavobacterium isolated from Antarctic Soil.</title>
        <authorList>
            <person name="Li J."/>
        </authorList>
    </citation>
    <scope>NUCLEOTIDE SEQUENCE [LARGE SCALE GENOMIC DNA]</scope>
    <source>
        <strain evidence="1 2">G5-32</strain>
    </source>
</reference>
<evidence type="ECO:0000313" key="1">
    <source>
        <dbReference type="EMBL" id="MBF8457137.1"/>
    </source>
</evidence>
<evidence type="ECO:0000313" key="2">
    <source>
        <dbReference type="Proteomes" id="UP000660070"/>
    </source>
</evidence>
<proteinExistence type="predicted"/>
<gene>
    <name evidence="1" type="ORF">IV494_08065</name>
</gene>
<organism evidence="1 2">
    <name type="scientific">Kaistella gelatinilytica</name>
    <dbReference type="NCBI Taxonomy" id="2787636"/>
    <lineage>
        <taxon>Bacteria</taxon>
        <taxon>Pseudomonadati</taxon>
        <taxon>Bacteroidota</taxon>
        <taxon>Flavobacteriia</taxon>
        <taxon>Flavobacteriales</taxon>
        <taxon>Weeksellaceae</taxon>
        <taxon>Chryseobacterium group</taxon>
        <taxon>Kaistella</taxon>
    </lineage>
</organism>
<dbReference type="Proteomes" id="UP000660070">
    <property type="component" value="Unassembled WGS sequence"/>
</dbReference>
<evidence type="ECO:0008006" key="3">
    <source>
        <dbReference type="Google" id="ProtNLM"/>
    </source>
</evidence>
<name>A0ABS0FBP4_9FLAO</name>
<protein>
    <recommendedName>
        <fullName evidence="3">Phage abortive infection protein</fullName>
    </recommendedName>
</protein>
<accession>A0ABS0FBP4</accession>